<dbReference type="Proteomes" id="UP000515908">
    <property type="component" value="Chromosome 06"/>
</dbReference>
<evidence type="ECO:0000256" key="4">
    <source>
        <dbReference type="ARBA" id="ARBA00023315"/>
    </source>
</evidence>
<dbReference type="InterPro" id="IPR016181">
    <property type="entry name" value="Acyl_CoA_acyltransferase"/>
</dbReference>
<dbReference type="Gene3D" id="3.40.630.170">
    <property type="match status" value="1"/>
</dbReference>
<name>S9WTF8_9TRYP</name>
<dbReference type="SUPFAM" id="SSF55729">
    <property type="entry name" value="Acyl-CoA N-acyltransferases (Nat)"/>
    <property type="match status" value="2"/>
</dbReference>
<keyword evidence="4 5" id="KW-0012">Acyltransferase</keyword>
<dbReference type="GO" id="GO:0005737">
    <property type="term" value="C:cytoplasm"/>
    <property type="evidence" value="ECO:0007669"/>
    <property type="project" value="TreeGrafter"/>
</dbReference>
<evidence type="ECO:0000313" key="10">
    <source>
        <dbReference type="Proteomes" id="UP000515908"/>
    </source>
</evidence>
<evidence type="ECO:0000259" key="8">
    <source>
        <dbReference type="Pfam" id="PF02799"/>
    </source>
</evidence>
<evidence type="ECO:0000256" key="5">
    <source>
        <dbReference type="RuleBase" id="RU000586"/>
    </source>
</evidence>
<dbReference type="InterPro" id="IPR022678">
    <property type="entry name" value="NMT_CS"/>
</dbReference>
<feature type="domain" description="Glycylpeptide N-tetradecanoyltransferase N-terminal" evidence="7">
    <location>
        <begin position="32"/>
        <end position="212"/>
    </location>
</feature>
<evidence type="ECO:0000256" key="1">
    <source>
        <dbReference type="ARBA" id="ARBA00009469"/>
    </source>
</evidence>
<dbReference type="InterPro" id="IPR000903">
    <property type="entry name" value="NMT"/>
</dbReference>
<protein>
    <recommendedName>
        <fullName evidence="2 5">Glycylpeptide N-tetradecanoyltransferase</fullName>
        <ecNumber evidence="2 5">2.3.1.97</ecNumber>
    </recommendedName>
</protein>
<reference evidence="9 10" key="1">
    <citation type="submission" date="2020-08" db="EMBL/GenBank/DDBJ databases">
        <authorList>
            <person name="Newling K."/>
            <person name="Davey J."/>
            <person name="Forrester S."/>
        </authorList>
    </citation>
    <scope>NUCLEOTIDE SEQUENCE [LARGE SCALE GENOMIC DNA]</scope>
    <source>
        <strain evidence="10">Crithidia deanei Carvalho (ATCC PRA-265)</strain>
    </source>
</reference>
<accession>S9WTF8</accession>
<evidence type="ECO:0000256" key="6">
    <source>
        <dbReference type="RuleBase" id="RU004178"/>
    </source>
</evidence>
<dbReference type="PIRSF" id="PIRSF015892">
    <property type="entry name" value="N-myristl_transf"/>
    <property type="match status" value="1"/>
</dbReference>
<dbReference type="EC" id="2.3.1.97" evidence="2 5"/>
<gene>
    <name evidence="9" type="ORF">ADEAN_000391100</name>
</gene>
<dbReference type="AlphaFoldDB" id="S9WTF8"/>
<comment type="catalytic activity">
    <reaction evidence="5">
        <text>N-terminal glycyl-[protein] + tetradecanoyl-CoA = N-tetradecanoylglycyl-[protein] + CoA + H(+)</text>
        <dbReference type="Rhea" id="RHEA:15521"/>
        <dbReference type="Rhea" id="RHEA-COMP:12666"/>
        <dbReference type="Rhea" id="RHEA-COMP:12667"/>
        <dbReference type="ChEBI" id="CHEBI:15378"/>
        <dbReference type="ChEBI" id="CHEBI:57287"/>
        <dbReference type="ChEBI" id="CHEBI:57385"/>
        <dbReference type="ChEBI" id="CHEBI:64723"/>
        <dbReference type="ChEBI" id="CHEBI:133050"/>
        <dbReference type="EC" id="2.3.1.97"/>
    </reaction>
</comment>
<feature type="domain" description="Glycylpeptide N-tetradecanoyltransferase C-terminal" evidence="8">
    <location>
        <begin position="241"/>
        <end position="410"/>
    </location>
</feature>
<proteinExistence type="inferred from homology"/>
<sequence>MDNEENEHAFWGTQPVPQNEAESEAFIHVGPMDVPKTVEEISKEPYPLASVLEWYTPNFDKEEDLNAVYELLRDNYVEDNDSMFRFKYSHEFLKWALTPPGYYRDWHVAVRQKKDGALLGFIAGVPFTMKMGTPKDLVEESTARLKEEGKEVQLFSEPRRICEINFLCVHKKLRSKRLAPILIKEVTRRVNLENIWQAVYTAGVVVPTPFSTGQYFHRSLNPEKLVAIRFSGVSSGFKKFQNPMAMMKRHYKLPDAPQTKGTREMTEKDVADVCRILNEYLITFDVTPQFNEEEVQHYLLPRDGVVYSYVVEHNNKVTDFFSFYILSSTVIGNSKYNELNAAYVYYYAAKTTKLENLMTDLLIVAKSKGLDVCNLVNILDNQSFLETAKFLPGDGNLHYYFYNWAYPKTEPSKVGLVML</sequence>
<evidence type="ECO:0000313" key="9">
    <source>
        <dbReference type="EMBL" id="CAD2216449.1"/>
    </source>
</evidence>
<dbReference type="GO" id="GO:0004379">
    <property type="term" value="F:glycylpeptide N-tetradecanoyltransferase activity"/>
    <property type="evidence" value="ECO:0007669"/>
    <property type="project" value="UniProtKB-EC"/>
</dbReference>
<evidence type="ECO:0000256" key="3">
    <source>
        <dbReference type="ARBA" id="ARBA00022679"/>
    </source>
</evidence>
<evidence type="ECO:0000256" key="2">
    <source>
        <dbReference type="ARBA" id="ARBA00012923"/>
    </source>
</evidence>
<keyword evidence="3 5" id="KW-0808">Transferase</keyword>
<dbReference type="OrthoDB" id="60315at2759"/>
<dbReference type="EMBL" id="LR877150">
    <property type="protein sequence ID" value="CAD2216449.1"/>
    <property type="molecule type" value="Genomic_DNA"/>
</dbReference>
<dbReference type="VEuPathDB" id="TriTrypDB:ADEAN_000391100"/>
<organism evidence="9 10">
    <name type="scientific">Angomonas deanei</name>
    <dbReference type="NCBI Taxonomy" id="59799"/>
    <lineage>
        <taxon>Eukaryota</taxon>
        <taxon>Discoba</taxon>
        <taxon>Euglenozoa</taxon>
        <taxon>Kinetoplastea</taxon>
        <taxon>Metakinetoplastina</taxon>
        <taxon>Trypanosomatida</taxon>
        <taxon>Trypanosomatidae</taxon>
        <taxon>Strigomonadinae</taxon>
        <taxon>Angomonas</taxon>
    </lineage>
</organism>
<dbReference type="PANTHER" id="PTHR11377">
    <property type="entry name" value="N-MYRISTOYL TRANSFERASE"/>
    <property type="match status" value="1"/>
</dbReference>
<comment type="similarity">
    <text evidence="1 6">Belongs to the NMT family.</text>
</comment>
<evidence type="ECO:0000259" key="7">
    <source>
        <dbReference type="Pfam" id="PF01233"/>
    </source>
</evidence>
<keyword evidence="10" id="KW-1185">Reference proteome</keyword>
<dbReference type="InterPro" id="IPR022676">
    <property type="entry name" value="NMT_N"/>
</dbReference>
<dbReference type="PROSITE" id="PS00975">
    <property type="entry name" value="NMT_1"/>
    <property type="match status" value="1"/>
</dbReference>
<dbReference type="FunFam" id="3.40.630.170:FF:000004">
    <property type="entry name" value="Glycylpeptide N-tetradecanoyltransferase"/>
    <property type="match status" value="1"/>
</dbReference>
<dbReference type="Pfam" id="PF02799">
    <property type="entry name" value="NMT_C"/>
    <property type="match status" value="1"/>
</dbReference>
<dbReference type="Pfam" id="PF01233">
    <property type="entry name" value="NMT"/>
    <property type="match status" value="1"/>
</dbReference>
<comment type="function">
    <text evidence="5">Adds a myristoyl group to the N-terminal glycine residue of certain cellular proteins.</text>
</comment>
<dbReference type="InterPro" id="IPR022677">
    <property type="entry name" value="NMT_C"/>
</dbReference>
<dbReference type="PANTHER" id="PTHR11377:SF5">
    <property type="entry name" value="GLYCYLPEPTIDE N-TETRADECANOYLTRANSFERASE"/>
    <property type="match status" value="1"/>
</dbReference>